<keyword evidence="7" id="KW-0347">Helicase</keyword>
<dbReference type="Pfam" id="PF13087">
    <property type="entry name" value="AAA_12"/>
    <property type="match status" value="1"/>
</dbReference>
<dbReference type="CDD" id="cd18808">
    <property type="entry name" value="SF1_C_Upf1"/>
    <property type="match status" value="1"/>
</dbReference>
<dbReference type="GO" id="GO:0016787">
    <property type="term" value="F:hydrolase activity"/>
    <property type="evidence" value="ECO:0007669"/>
    <property type="project" value="UniProtKB-KW"/>
</dbReference>
<evidence type="ECO:0000256" key="7">
    <source>
        <dbReference type="ARBA" id="ARBA00022806"/>
    </source>
</evidence>
<dbReference type="Pfam" id="PF13086">
    <property type="entry name" value="AAA_11"/>
    <property type="match status" value="2"/>
</dbReference>
<evidence type="ECO:0000256" key="8">
    <source>
        <dbReference type="ARBA" id="ARBA00022840"/>
    </source>
</evidence>
<dbReference type="EMBL" id="BNCQ01000063">
    <property type="protein sequence ID" value="GIM15210.1"/>
    <property type="molecule type" value="Genomic_DNA"/>
</dbReference>
<dbReference type="PANTHER" id="PTHR45418">
    <property type="entry name" value="CANCER/TESTIS ANTIGEN 55"/>
    <property type="match status" value="1"/>
</dbReference>
<dbReference type="Pfam" id="PF12874">
    <property type="entry name" value="zf-met"/>
    <property type="match status" value="2"/>
</dbReference>
<dbReference type="AlphaFoldDB" id="A0A8J4CZN9"/>
<dbReference type="InterPro" id="IPR027417">
    <property type="entry name" value="P-loop_NTPase"/>
</dbReference>
<feature type="region of interest" description="Disordered" evidence="12">
    <location>
        <begin position="1084"/>
        <end position="1123"/>
    </location>
</feature>
<dbReference type="InterPro" id="IPR026122">
    <property type="entry name" value="MOV-10/SDE3_DEXXQ/H-box"/>
</dbReference>
<dbReference type="SUPFAM" id="SSF52540">
    <property type="entry name" value="P-loop containing nucleoside triphosphate hydrolases"/>
    <property type="match status" value="1"/>
</dbReference>
<dbReference type="InterPro" id="IPR049080">
    <property type="entry name" value="MOV-10-like_beta-barrel"/>
</dbReference>
<gene>
    <name evidence="13" type="ORF">Vretimale_18008</name>
</gene>
<comment type="similarity">
    <text evidence="2">Belongs to the DNA2/NAM7 helicase family. SDE3 subfamily.</text>
</comment>
<evidence type="ECO:0000256" key="9">
    <source>
        <dbReference type="ARBA" id="ARBA00022884"/>
    </source>
</evidence>
<dbReference type="InterPro" id="IPR041679">
    <property type="entry name" value="DNA2/NAM7-like_C"/>
</dbReference>
<keyword evidence="5" id="KW-0547">Nucleotide-binding</keyword>
<evidence type="ECO:0000256" key="3">
    <source>
        <dbReference type="ARBA" id="ARBA00012552"/>
    </source>
</evidence>
<keyword evidence="9" id="KW-0694">RNA-binding</keyword>
<evidence type="ECO:0000256" key="2">
    <source>
        <dbReference type="ARBA" id="ARBA00005601"/>
    </source>
</evidence>
<comment type="subcellular location">
    <subcellularLocation>
        <location evidence="1">Cytoplasm</location>
        <location evidence="1">Cytoplasmic ribonucleoprotein granule</location>
    </subcellularLocation>
</comment>
<dbReference type="GO" id="GO:0003723">
    <property type="term" value="F:RNA binding"/>
    <property type="evidence" value="ECO:0007669"/>
    <property type="project" value="UniProtKB-KW"/>
</dbReference>
<dbReference type="SMART" id="SM00355">
    <property type="entry name" value="ZnF_C2H2"/>
    <property type="match status" value="2"/>
</dbReference>
<evidence type="ECO:0000256" key="1">
    <source>
        <dbReference type="ARBA" id="ARBA00004331"/>
    </source>
</evidence>
<dbReference type="InterPro" id="IPR003593">
    <property type="entry name" value="AAA+_ATPase"/>
</dbReference>
<comment type="caution">
    <text evidence="13">The sequence shown here is derived from an EMBL/GenBank/DDBJ whole genome shotgun (WGS) entry which is preliminary data.</text>
</comment>
<dbReference type="SUPFAM" id="SSF57667">
    <property type="entry name" value="beta-beta-alpha zinc fingers"/>
    <property type="match status" value="2"/>
</dbReference>
<dbReference type="EC" id="3.6.4.13" evidence="3"/>
<dbReference type="GO" id="GO:0032574">
    <property type="term" value="F:5'-3' RNA helicase activity"/>
    <property type="evidence" value="ECO:0007669"/>
    <property type="project" value="InterPro"/>
</dbReference>
<dbReference type="GO" id="GO:0005524">
    <property type="term" value="F:ATP binding"/>
    <property type="evidence" value="ECO:0007669"/>
    <property type="project" value="UniProtKB-KW"/>
</dbReference>
<dbReference type="CDD" id="cd18038">
    <property type="entry name" value="DEXXQc_Helz-like"/>
    <property type="match status" value="1"/>
</dbReference>
<keyword evidence="6" id="KW-0378">Hydrolase</keyword>
<dbReference type="GO" id="GO:0036464">
    <property type="term" value="C:cytoplasmic ribonucleoprotein granule"/>
    <property type="evidence" value="ECO:0007669"/>
    <property type="project" value="UniProtKB-SubCell"/>
</dbReference>
<sequence>MDPIDEEAVNVFIETFYARHSDATPGINFYAFKKSCSVFRNSPYAFIKAWFRARPETYTIIGQLVVPHGIAAELPAAVEAAPATAAAAIPAVVMAALTKTSPSDPVNLHCSICRIRCTSEDNMREHIRGARHRNAVLAAEPQQLEKVLRSLAGNQAASRCRHCEICGRWFTNPDLFRDHVGSSAHKARIYWILLRRSASLKQQGATCSSTNRTATEPRVVLSALPQPLPAVAPNTTARHKIIISNLGPGMVKLRSVFFLTPVTDGSMRLEYSCGVTDPRVRTDVWIDESGFHEVTLVIEPKWLGLMRNLIIFDLAPTGPMVLPVAGSCCPPDMPAPPPPGVDAADGDDQQQKKQPPRKLKRVNPDIVDGIPPPGYDTSTKTPVKMQSLTVPEQLRSLVERADWEKLRKLVPPRRDVPELGQAEYAKRLQQLLWLEELQHEIDIQWYDMKDATLNKLSRSHLLALEVPGLAENRPSVLKGDRVLVSPSDGSSHGREYAGYVHVVEKEEVHLCFADSFLRDVFLEKRRFNVRFTVNRSAFNLMQNALVRAGKSSSLSPSLVLPGIDPFMLPAGLPFREPPGGDICLGRSGGPLVWQHKDLNAEQRLAVREVLRGAHAPLPYLIFGPPGTGKTSTLVEAAKQLLLTSPSSRLLLVAPSNSAADLLIQSLASTSGAAATRTMSQRLGPGSCHMMRLCAYSRPLKSLPRDLKEQAEDHGLKPLGKPKGHVAAVNWDSEHQAFLVPPLEMLMDPRLRVVVATCVTAARLVHAGVPGGRFSHILVDEAGHAEEPLLMCSLAGLAGAKSGVRVVMAGDPKQLGPIILSLFAKKYGGLDVSLMERLLDASDGPYIRQIGNSQQPTSGPVLGSYPSAYITKLLQNYRSHPDILRVPNAIFYDNELVPAANTDIINSMLQWEGLPNPRVPMMMHHIVGKDTQAANSPSWQNDLECLQVVKYVNMLLQKRRGGPVRGDEIGIITPYNKQAQRIRVKLGPLADFIKVGSVEEFQGQERRIIIISTVRSSDEYLEFDTRYRLGFLSNAKRFNVAVTRAKALLVVVGNAQILAGDRNWRTLLCFLKASGAIVGQDLPPKVAELLDRPPNSKTQEEEEEGEGEGGGEGGRDSGRGRTANDASMDALANLLGKLVLGPEVKPPGADEHTAITTAGGVVHVEGGEMRRFD</sequence>
<feature type="compositionally biased region" description="Pro residues" evidence="12">
    <location>
        <begin position="331"/>
        <end position="340"/>
    </location>
</feature>
<name>A0A8J4CZN9_9CHLO</name>
<feature type="compositionally biased region" description="Acidic residues" evidence="12">
    <location>
        <begin position="1099"/>
        <end position="1108"/>
    </location>
</feature>
<evidence type="ECO:0000256" key="12">
    <source>
        <dbReference type="SAM" id="MobiDB-lite"/>
    </source>
</evidence>
<dbReference type="Pfam" id="PF21634">
    <property type="entry name" value="MOV-10_beta-barrel"/>
    <property type="match status" value="1"/>
</dbReference>
<dbReference type="PANTHER" id="PTHR45418:SF1">
    <property type="entry name" value="CANCER_TESTIS ANTIGEN 55"/>
    <property type="match status" value="1"/>
</dbReference>
<dbReference type="PROSITE" id="PS00028">
    <property type="entry name" value="ZINC_FINGER_C2H2_1"/>
    <property type="match status" value="1"/>
</dbReference>
<dbReference type="InterPro" id="IPR047187">
    <property type="entry name" value="SF1_C_Upf1"/>
</dbReference>
<dbReference type="InterPro" id="IPR041677">
    <property type="entry name" value="DNA2/NAM7_AAA_11"/>
</dbReference>
<reference evidence="13" key="1">
    <citation type="journal article" date="2021" name="Proc. Natl. Acad. Sci. U.S.A.">
        <title>Three genomes in the algal genus Volvox reveal the fate of a haploid sex-determining region after a transition to homothallism.</title>
        <authorList>
            <person name="Yamamoto K."/>
            <person name="Hamaji T."/>
            <person name="Kawai-Toyooka H."/>
            <person name="Matsuzaki R."/>
            <person name="Takahashi F."/>
            <person name="Nishimura Y."/>
            <person name="Kawachi M."/>
            <person name="Noguchi H."/>
            <person name="Minakuchi Y."/>
            <person name="Umen J.G."/>
            <person name="Toyoda A."/>
            <person name="Nozaki H."/>
        </authorList>
    </citation>
    <scope>NUCLEOTIDE SEQUENCE</scope>
    <source>
        <strain evidence="13">NIES-3785</strain>
    </source>
</reference>
<protein>
    <recommendedName>
        <fullName evidence="3">RNA helicase</fullName>
        <ecNumber evidence="3">3.6.4.13</ecNumber>
    </recommendedName>
</protein>
<evidence type="ECO:0000256" key="4">
    <source>
        <dbReference type="ARBA" id="ARBA00022490"/>
    </source>
</evidence>
<dbReference type="SMART" id="SM00451">
    <property type="entry name" value="ZnF_U1"/>
    <property type="match status" value="2"/>
</dbReference>
<dbReference type="InterPro" id="IPR036236">
    <property type="entry name" value="Znf_C2H2_sf"/>
</dbReference>
<accession>A0A8J4CZN9</accession>
<dbReference type="FunFam" id="3.40.50.300:FF:000608">
    <property type="entry name" value="Mov10 RISC complex RNA helicase"/>
    <property type="match status" value="1"/>
</dbReference>
<organism evidence="13 14">
    <name type="scientific">Volvox reticuliferus</name>
    <dbReference type="NCBI Taxonomy" id="1737510"/>
    <lineage>
        <taxon>Eukaryota</taxon>
        <taxon>Viridiplantae</taxon>
        <taxon>Chlorophyta</taxon>
        <taxon>core chlorophytes</taxon>
        <taxon>Chlorophyceae</taxon>
        <taxon>CS clade</taxon>
        <taxon>Chlamydomonadales</taxon>
        <taxon>Volvocaceae</taxon>
        <taxon>Volvox</taxon>
    </lineage>
</organism>
<evidence type="ECO:0000256" key="6">
    <source>
        <dbReference type="ARBA" id="ARBA00022801"/>
    </source>
</evidence>
<keyword evidence="4" id="KW-0963">Cytoplasm</keyword>
<evidence type="ECO:0000256" key="11">
    <source>
        <dbReference type="ARBA" id="ARBA00047984"/>
    </source>
</evidence>
<evidence type="ECO:0000256" key="5">
    <source>
        <dbReference type="ARBA" id="ARBA00022741"/>
    </source>
</evidence>
<keyword evidence="10" id="KW-0943">RNA-mediated gene silencing</keyword>
<dbReference type="InterPro" id="IPR003604">
    <property type="entry name" value="Matrin/U1-like-C_Znf_C2H2"/>
</dbReference>
<dbReference type="Gene3D" id="3.40.50.300">
    <property type="entry name" value="P-loop containing nucleotide triphosphate hydrolases"/>
    <property type="match status" value="2"/>
</dbReference>
<evidence type="ECO:0000256" key="10">
    <source>
        <dbReference type="ARBA" id="ARBA00023158"/>
    </source>
</evidence>
<comment type="catalytic activity">
    <reaction evidence="11">
        <text>ATP + H2O = ADP + phosphate + H(+)</text>
        <dbReference type="Rhea" id="RHEA:13065"/>
        <dbReference type="ChEBI" id="CHEBI:15377"/>
        <dbReference type="ChEBI" id="CHEBI:15378"/>
        <dbReference type="ChEBI" id="CHEBI:30616"/>
        <dbReference type="ChEBI" id="CHEBI:43474"/>
        <dbReference type="ChEBI" id="CHEBI:456216"/>
        <dbReference type="EC" id="3.6.4.13"/>
    </reaction>
</comment>
<dbReference type="GO" id="GO:0008270">
    <property type="term" value="F:zinc ion binding"/>
    <property type="evidence" value="ECO:0007669"/>
    <property type="project" value="InterPro"/>
</dbReference>
<dbReference type="SMART" id="SM00382">
    <property type="entry name" value="AAA"/>
    <property type="match status" value="1"/>
</dbReference>
<dbReference type="OrthoDB" id="6513042at2759"/>
<keyword evidence="8" id="KW-0067">ATP-binding</keyword>
<evidence type="ECO:0000313" key="13">
    <source>
        <dbReference type="EMBL" id="GIM15210.1"/>
    </source>
</evidence>
<dbReference type="Gene3D" id="3.30.160.60">
    <property type="entry name" value="Classic Zinc Finger"/>
    <property type="match status" value="1"/>
</dbReference>
<dbReference type="InterPro" id="IPR013087">
    <property type="entry name" value="Znf_C2H2_type"/>
</dbReference>
<feature type="region of interest" description="Disordered" evidence="12">
    <location>
        <begin position="330"/>
        <end position="381"/>
    </location>
</feature>
<proteinExistence type="inferred from homology"/>
<dbReference type="GO" id="GO:0031047">
    <property type="term" value="P:regulatory ncRNA-mediated gene silencing"/>
    <property type="evidence" value="ECO:0007669"/>
    <property type="project" value="UniProtKB-KW"/>
</dbReference>
<evidence type="ECO:0000313" key="14">
    <source>
        <dbReference type="Proteomes" id="UP000722791"/>
    </source>
</evidence>
<dbReference type="Proteomes" id="UP000722791">
    <property type="component" value="Unassembled WGS sequence"/>
</dbReference>